<sequence>MLHKKAFHNPRFPHDVSTHWDLVCERRALYSTTQSIYQVGKLVGAIIFGYLLDVFGRRRIIVISVGLYIAFSLMASAAPSLTLYMLLKFFISLFEAGVYIGCYIFALELCSPSQRSIVGILFAVPWAIGYMAIPGIAIIFPQWQLMQVAFTALTLLLLSYYWLLPDSPRWLILQGRYEDSLAVLQKAADMNKHILPSSTAIKQAMNAIKEQDEQNHVKQPKDSLLDSFLYFMWRAGSLVRTPEMCFRTLVVFFCWFAASIIYYGISLNATNISANEYLYMFLGGLLELPSYFLLWPAVVFFGRKKTFVLLYFLSGLSIALSVVLTVVIDDAPASGKIFLSLLGKLTITAAFQLAYLYTAELFPTQQRSLAMGGAVLTSRFGSICSPYIVDLMGASQSWAPAAVFSCISFLATILAATLPETTNLILPESIDAVEARGFWKKSWKERRESQNQGQRTSKVRVPKPIIRNSGKQNVFVDPPPRRISISISSPALNTLESIPHNDELSLPARSRHCSASSSDSDSEHSKGFYIGSEVLEKSEINENRNKANDNEAKDNLAFDSSDSFLKEELKYTKERDKSDEITSEFMYC</sequence>
<protein>
    <recommendedName>
        <fullName evidence="7">Major facilitator superfamily (MFS) profile domain-containing protein</fullName>
    </recommendedName>
</protein>
<feature type="non-terminal residue" evidence="8">
    <location>
        <position position="588"/>
    </location>
</feature>
<keyword evidence="2 6" id="KW-0812">Transmembrane</keyword>
<comment type="subcellular location">
    <subcellularLocation>
        <location evidence="1">Membrane</location>
        <topology evidence="1">Multi-pass membrane protein</topology>
    </subcellularLocation>
</comment>
<dbReference type="EMBL" id="CAXKWB010013042">
    <property type="protein sequence ID" value="CAL4106364.1"/>
    <property type="molecule type" value="Genomic_DNA"/>
</dbReference>
<feature type="transmembrane region" description="Helical" evidence="6">
    <location>
        <begin position="244"/>
        <end position="265"/>
    </location>
</feature>
<keyword evidence="3 6" id="KW-1133">Transmembrane helix</keyword>
<evidence type="ECO:0000256" key="5">
    <source>
        <dbReference type="SAM" id="MobiDB-lite"/>
    </source>
</evidence>
<feature type="domain" description="Major facilitator superfamily (MFS) profile" evidence="7">
    <location>
        <begin position="1"/>
        <end position="423"/>
    </location>
</feature>
<evidence type="ECO:0000313" key="9">
    <source>
        <dbReference type="Proteomes" id="UP001497623"/>
    </source>
</evidence>
<evidence type="ECO:0000256" key="3">
    <source>
        <dbReference type="ARBA" id="ARBA00022989"/>
    </source>
</evidence>
<feature type="transmembrane region" description="Helical" evidence="6">
    <location>
        <begin position="35"/>
        <end position="53"/>
    </location>
</feature>
<organism evidence="8 9">
    <name type="scientific">Meganyctiphanes norvegica</name>
    <name type="common">Northern krill</name>
    <name type="synonym">Thysanopoda norvegica</name>
    <dbReference type="NCBI Taxonomy" id="48144"/>
    <lineage>
        <taxon>Eukaryota</taxon>
        <taxon>Metazoa</taxon>
        <taxon>Ecdysozoa</taxon>
        <taxon>Arthropoda</taxon>
        <taxon>Crustacea</taxon>
        <taxon>Multicrustacea</taxon>
        <taxon>Malacostraca</taxon>
        <taxon>Eumalacostraca</taxon>
        <taxon>Eucarida</taxon>
        <taxon>Euphausiacea</taxon>
        <taxon>Euphausiidae</taxon>
        <taxon>Meganyctiphanes</taxon>
    </lineage>
</organism>
<dbReference type="InterPro" id="IPR036259">
    <property type="entry name" value="MFS_trans_sf"/>
</dbReference>
<name>A0AAV2QXP2_MEGNR</name>
<dbReference type="GO" id="GO:0016020">
    <property type="term" value="C:membrane"/>
    <property type="evidence" value="ECO:0007669"/>
    <property type="project" value="UniProtKB-SubCell"/>
</dbReference>
<dbReference type="InterPro" id="IPR020846">
    <property type="entry name" value="MFS_dom"/>
</dbReference>
<dbReference type="SUPFAM" id="SSF103473">
    <property type="entry name" value="MFS general substrate transporter"/>
    <property type="match status" value="1"/>
</dbReference>
<feature type="transmembrane region" description="Helical" evidence="6">
    <location>
        <begin position="308"/>
        <end position="328"/>
    </location>
</feature>
<keyword evidence="4 6" id="KW-0472">Membrane</keyword>
<evidence type="ECO:0000256" key="6">
    <source>
        <dbReference type="SAM" id="Phobius"/>
    </source>
</evidence>
<feature type="transmembrane region" description="Helical" evidence="6">
    <location>
        <begin position="334"/>
        <end position="357"/>
    </location>
</feature>
<dbReference type="Gene3D" id="1.20.1250.20">
    <property type="entry name" value="MFS general substrate transporter like domains"/>
    <property type="match status" value="1"/>
</dbReference>
<dbReference type="CDD" id="cd17317">
    <property type="entry name" value="MFS_SLC22"/>
    <property type="match status" value="1"/>
</dbReference>
<feature type="transmembrane region" description="Helical" evidence="6">
    <location>
        <begin position="84"/>
        <end position="106"/>
    </location>
</feature>
<feature type="transmembrane region" description="Helical" evidence="6">
    <location>
        <begin position="401"/>
        <end position="418"/>
    </location>
</feature>
<comment type="caution">
    <text evidence="8">The sequence shown here is derived from an EMBL/GenBank/DDBJ whole genome shotgun (WGS) entry which is preliminary data.</text>
</comment>
<evidence type="ECO:0000256" key="1">
    <source>
        <dbReference type="ARBA" id="ARBA00004141"/>
    </source>
</evidence>
<gene>
    <name evidence="8" type="ORF">MNOR_LOCUS18321</name>
</gene>
<proteinExistence type="predicted"/>
<dbReference type="Proteomes" id="UP001497623">
    <property type="component" value="Unassembled WGS sequence"/>
</dbReference>
<evidence type="ECO:0000256" key="4">
    <source>
        <dbReference type="ARBA" id="ARBA00023136"/>
    </source>
</evidence>
<dbReference type="AlphaFoldDB" id="A0AAV2QXP2"/>
<feature type="transmembrane region" description="Helical" evidence="6">
    <location>
        <begin position="277"/>
        <end position="301"/>
    </location>
</feature>
<dbReference type="PANTHER" id="PTHR24064">
    <property type="entry name" value="SOLUTE CARRIER FAMILY 22 MEMBER"/>
    <property type="match status" value="1"/>
</dbReference>
<dbReference type="GO" id="GO:0022857">
    <property type="term" value="F:transmembrane transporter activity"/>
    <property type="evidence" value="ECO:0007669"/>
    <property type="project" value="InterPro"/>
</dbReference>
<evidence type="ECO:0000313" key="8">
    <source>
        <dbReference type="EMBL" id="CAL4106364.1"/>
    </source>
</evidence>
<reference evidence="8 9" key="1">
    <citation type="submission" date="2024-05" db="EMBL/GenBank/DDBJ databases">
        <authorList>
            <person name="Wallberg A."/>
        </authorList>
    </citation>
    <scope>NUCLEOTIDE SEQUENCE [LARGE SCALE GENOMIC DNA]</scope>
</reference>
<feature type="region of interest" description="Disordered" evidence="5">
    <location>
        <begin position="444"/>
        <end position="463"/>
    </location>
</feature>
<feature type="transmembrane region" description="Helical" evidence="6">
    <location>
        <begin position="60"/>
        <end position="78"/>
    </location>
</feature>
<feature type="transmembrane region" description="Helical" evidence="6">
    <location>
        <begin position="118"/>
        <end position="140"/>
    </location>
</feature>
<keyword evidence="9" id="KW-1185">Reference proteome</keyword>
<evidence type="ECO:0000259" key="7">
    <source>
        <dbReference type="PROSITE" id="PS50850"/>
    </source>
</evidence>
<dbReference type="PROSITE" id="PS50850">
    <property type="entry name" value="MFS"/>
    <property type="match status" value="1"/>
</dbReference>
<dbReference type="InterPro" id="IPR005828">
    <property type="entry name" value="MFS_sugar_transport-like"/>
</dbReference>
<accession>A0AAV2QXP2</accession>
<evidence type="ECO:0000256" key="2">
    <source>
        <dbReference type="ARBA" id="ARBA00022692"/>
    </source>
</evidence>
<dbReference type="Pfam" id="PF00083">
    <property type="entry name" value="Sugar_tr"/>
    <property type="match status" value="1"/>
</dbReference>
<feature type="transmembrane region" description="Helical" evidence="6">
    <location>
        <begin position="146"/>
        <end position="164"/>
    </location>
</feature>